<reference evidence="1 2" key="1">
    <citation type="journal article" date="2013" name="Genome Announc.">
        <title>Complete genome sequence of Myxococcus stipitatus strain DSM 14675, a fruiting myxobacterium.</title>
        <authorList>
            <person name="Huntley S."/>
            <person name="Kneip S."/>
            <person name="Treuner-Lange A."/>
            <person name="Sogaard-Andersen L."/>
        </authorList>
    </citation>
    <scope>NUCLEOTIDE SEQUENCE [LARGE SCALE GENOMIC DNA]</scope>
    <source>
        <strain evidence="2">DSM 14675 / JCM 12634 / Mx s8</strain>
    </source>
</reference>
<keyword evidence="2" id="KW-1185">Reference proteome</keyword>
<organism evidence="1 2">
    <name type="scientific">Myxococcus stipitatus (strain DSM 14675 / JCM 12634 / Mx s8)</name>
    <dbReference type="NCBI Taxonomy" id="1278073"/>
    <lineage>
        <taxon>Bacteria</taxon>
        <taxon>Pseudomonadati</taxon>
        <taxon>Myxococcota</taxon>
        <taxon>Myxococcia</taxon>
        <taxon>Myxococcales</taxon>
        <taxon>Cystobacterineae</taxon>
        <taxon>Myxococcaceae</taxon>
        <taxon>Myxococcus</taxon>
    </lineage>
</organism>
<dbReference type="OrthoDB" id="182577at2"/>
<proteinExistence type="predicted"/>
<evidence type="ECO:0000313" key="1">
    <source>
        <dbReference type="EMBL" id="AGC44005.1"/>
    </source>
</evidence>
<dbReference type="PATRIC" id="fig|1278073.3.peg.2738"/>
<evidence type="ECO:0000313" key="2">
    <source>
        <dbReference type="Proteomes" id="UP000011131"/>
    </source>
</evidence>
<dbReference type="RefSeq" id="WP_015348266.1">
    <property type="nucleotide sequence ID" value="NC_020126.1"/>
</dbReference>
<dbReference type="EMBL" id="CP004025">
    <property type="protein sequence ID" value="AGC44005.1"/>
    <property type="molecule type" value="Genomic_DNA"/>
</dbReference>
<dbReference type="Proteomes" id="UP000011131">
    <property type="component" value="Chromosome"/>
</dbReference>
<gene>
    <name evidence="1" type="ordered locus">MYSTI_02689</name>
</gene>
<dbReference type="HOGENOM" id="CLU_1766042_0_0_7"/>
<dbReference type="STRING" id="1278073.MYSTI_02689"/>
<accession>L7U885</accession>
<protein>
    <submittedName>
        <fullName evidence="1">Uncharacterized protein</fullName>
    </submittedName>
</protein>
<dbReference type="KEGG" id="msd:MYSTI_02689"/>
<name>L7U885_MYXSD</name>
<sequence length="147" mass="16504">MNLVHEVYTLLAMRDLSVLFKTYETALSVLPKAQGAERLALHEAIVSALDGILTELGEHGLGNIALMDIDLATLDLEELRDSCAASWREVKKLREDGMDSGPLIRPYVADWMPPIGSRDWQSRMRLGVKHRSDPSWVPNLAERLKPE</sequence>
<dbReference type="AlphaFoldDB" id="L7U885"/>